<dbReference type="EMBL" id="FUYX01000001">
    <property type="protein sequence ID" value="SKB31786.1"/>
    <property type="molecule type" value="Genomic_DNA"/>
</dbReference>
<evidence type="ECO:0000313" key="3">
    <source>
        <dbReference type="Proteomes" id="UP000190130"/>
    </source>
</evidence>
<reference evidence="2 3" key="1">
    <citation type="submission" date="2017-02" db="EMBL/GenBank/DDBJ databases">
        <authorList>
            <person name="Peterson S.W."/>
        </authorList>
    </citation>
    <scope>NUCLEOTIDE SEQUENCE [LARGE SCALE GENOMIC DNA]</scope>
    <source>
        <strain evidence="2 3">DSM 9653</strain>
    </source>
</reference>
<proteinExistence type="predicted"/>
<protein>
    <submittedName>
        <fullName evidence="2">Uncharacterized protein</fullName>
    </submittedName>
</protein>
<feature type="transmembrane region" description="Helical" evidence="1">
    <location>
        <begin position="12"/>
        <end position="43"/>
    </location>
</feature>
<name>A0A1T5AA51_9HYPH</name>
<sequence length="50" mass="5604">MKQTWLAWAMRAFIGSVFVICLFGPYALSILIGCVGLGCYYFRNEVGSHL</sequence>
<dbReference type="AlphaFoldDB" id="A0A1T5AA51"/>
<gene>
    <name evidence="2" type="ORF">SAMN05660750_00010</name>
</gene>
<keyword evidence="1" id="KW-0472">Membrane</keyword>
<dbReference type="RefSeq" id="WP_156367042.1">
    <property type="nucleotide sequence ID" value="NZ_FUYX01000001.1"/>
</dbReference>
<organism evidence="2 3">
    <name type="scientific">Bosea thiooxidans</name>
    <dbReference type="NCBI Taxonomy" id="53254"/>
    <lineage>
        <taxon>Bacteria</taxon>
        <taxon>Pseudomonadati</taxon>
        <taxon>Pseudomonadota</taxon>
        <taxon>Alphaproteobacteria</taxon>
        <taxon>Hyphomicrobiales</taxon>
        <taxon>Boseaceae</taxon>
        <taxon>Bosea</taxon>
    </lineage>
</organism>
<dbReference type="PROSITE" id="PS51257">
    <property type="entry name" value="PROKAR_LIPOPROTEIN"/>
    <property type="match status" value="1"/>
</dbReference>
<dbReference type="Proteomes" id="UP000190130">
    <property type="component" value="Unassembled WGS sequence"/>
</dbReference>
<keyword evidence="1" id="KW-0812">Transmembrane</keyword>
<keyword evidence="1" id="KW-1133">Transmembrane helix</keyword>
<evidence type="ECO:0000256" key="1">
    <source>
        <dbReference type="SAM" id="Phobius"/>
    </source>
</evidence>
<evidence type="ECO:0000313" key="2">
    <source>
        <dbReference type="EMBL" id="SKB31786.1"/>
    </source>
</evidence>
<accession>A0A1T5AA51</accession>